<name>A0ABU3N6F6_9SPHN</name>
<evidence type="ECO:0000313" key="4">
    <source>
        <dbReference type="EMBL" id="MDT8759347.1"/>
    </source>
</evidence>
<feature type="domain" description="Integrase DNA-binding" evidence="3">
    <location>
        <begin position="17"/>
        <end position="94"/>
    </location>
</feature>
<keyword evidence="4" id="KW-0238">DNA-binding</keyword>
<organism evidence="4">
    <name type="scientific">Sphingomonas psychrotolerans</name>
    <dbReference type="NCBI Taxonomy" id="1327635"/>
    <lineage>
        <taxon>Bacteria</taxon>
        <taxon>Pseudomonadati</taxon>
        <taxon>Pseudomonadota</taxon>
        <taxon>Alphaproteobacteria</taxon>
        <taxon>Sphingomonadales</taxon>
        <taxon>Sphingomonadaceae</taxon>
        <taxon>Sphingomonas</taxon>
    </lineage>
</organism>
<accession>A0ABU3N6F6</accession>
<dbReference type="GO" id="GO:0003677">
    <property type="term" value="F:DNA binding"/>
    <property type="evidence" value="ECO:0007669"/>
    <property type="project" value="UniProtKB-KW"/>
</dbReference>
<dbReference type="Gene3D" id="3.30.160.390">
    <property type="entry name" value="Integrase, DNA-binding domain"/>
    <property type="match status" value="1"/>
</dbReference>
<dbReference type="InterPro" id="IPR050808">
    <property type="entry name" value="Phage_Integrase"/>
</dbReference>
<dbReference type="PANTHER" id="PTHR30629">
    <property type="entry name" value="PROPHAGE INTEGRASE"/>
    <property type="match status" value="1"/>
</dbReference>
<evidence type="ECO:0000256" key="1">
    <source>
        <dbReference type="ARBA" id="ARBA00008857"/>
    </source>
</evidence>
<keyword evidence="2" id="KW-0229">DNA integration</keyword>
<dbReference type="PANTHER" id="PTHR30629:SF2">
    <property type="entry name" value="PROPHAGE INTEGRASE INTS-RELATED"/>
    <property type="match status" value="1"/>
</dbReference>
<gene>
    <name evidence="4" type="ORF">MZO42_11620</name>
</gene>
<dbReference type="Pfam" id="PF13356">
    <property type="entry name" value="Arm-DNA-bind_3"/>
    <property type="match status" value="1"/>
</dbReference>
<dbReference type="EMBL" id="JALMLT010000002">
    <property type="protein sequence ID" value="MDT8759347.1"/>
    <property type="molecule type" value="Genomic_DNA"/>
</dbReference>
<comment type="caution">
    <text evidence="4">The sequence shown here is derived from an EMBL/GenBank/DDBJ whole genome shotgun (WGS) entry which is preliminary data.</text>
</comment>
<sequence length="136" mass="15263">MPPDTCRYPQHGAQGIRARYATKRTKDYELFDGEGLYLLIRPNGSKLWGFKYRFDGKEKLLSLGRYPELSLAEARLRRAEFKVAQAKGIDPGAKEVVAPVMTFEEAGRALECHVGHTVHASARGLALTLDKRACER</sequence>
<dbReference type="InterPro" id="IPR038488">
    <property type="entry name" value="Integrase_DNA-bd_sf"/>
</dbReference>
<reference evidence="4" key="1">
    <citation type="submission" date="2022-04" db="EMBL/GenBank/DDBJ databases">
        <title>Tomato heritable bacteria conferring resistance against bacterial wilt.</title>
        <authorList>
            <person name="Yin J."/>
        </authorList>
    </citation>
    <scope>NUCLEOTIDE SEQUENCE</scope>
    <source>
        <strain evidence="4">Cra20</strain>
    </source>
</reference>
<dbReference type="InterPro" id="IPR025166">
    <property type="entry name" value="Integrase_DNA_bind_dom"/>
</dbReference>
<proteinExistence type="inferred from homology"/>
<evidence type="ECO:0000256" key="2">
    <source>
        <dbReference type="ARBA" id="ARBA00022908"/>
    </source>
</evidence>
<evidence type="ECO:0000259" key="3">
    <source>
        <dbReference type="Pfam" id="PF13356"/>
    </source>
</evidence>
<protein>
    <submittedName>
        <fullName evidence="4">Arm DNA-binding domain-containing protein</fullName>
    </submittedName>
</protein>
<comment type="similarity">
    <text evidence="1">Belongs to the 'phage' integrase family.</text>
</comment>